<dbReference type="Proteomes" id="UP001596137">
    <property type="component" value="Unassembled WGS sequence"/>
</dbReference>
<sequence>MTRGAALISLLTVAAFLFAPAAAAAGLPAAGGVREAATRQDALVVVESITPDAPSEPNTPITISGKVTNTGATPLTWLQVRLRFSRQPFAGRAQMQSFAAGGQILDTSRRSVPVAQLAASGQAPWEFTFTPAEIGMYRFGVHPVTIELVDSAQRQLAAQRTFLLYAPAGQAPPRTKISWALPIVDQPHRADDDLFVDEELRRSMADDGRLGRILKIAGSPAKGVSWFVDPALLDDAQVMSQGYSLGTGDDGQEKTAKPGDPVTGAWLRDLRTALTDTPVTATPYADPDVAALVHTGMDDATGAALTKGAAVASQLLGKDVTTGVNWPVGGVIDHDALDALAVGDVRTVLLGAAALPLAAPLTYTPDAAASLETVMGRVRVLLADPVLSELVTPAEGTAVLAKQRFLAETAMISAETAPRPRAVVVAPPRRWSPDPGYVTDLLRTAASVPWLKPVSLGSIKPATPPVPRTDLTYTDKDRAAELAKSYMTGTEKLSDRAALTSTVTGDQRRPFDTALLRLASSAWRGRTGSAVPFVEQVDRAIARRTDAISVTTGEQRTLAGKNGIVPITIRNDLPDQEATVGVKITSRDRRLLTIGSYESPVTIGPGGTRQLDIPMEANGGGQIVVKVQLTTADGTPYDQPVELTVTTTGYGAIVLVIVGGAVTVLLAAVALRVVSRRSRRLARSRRASQAAPPAVAAQREGPS</sequence>
<keyword evidence="5" id="KW-1185">Reference proteome</keyword>
<keyword evidence="2" id="KW-0812">Transmembrane</keyword>
<feature type="compositionally biased region" description="Low complexity" evidence="1">
    <location>
        <begin position="687"/>
        <end position="703"/>
    </location>
</feature>
<feature type="signal peptide" evidence="3">
    <location>
        <begin position="1"/>
        <end position="24"/>
    </location>
</feature>
<feature type="region of interest" description="Disordered" evidence="1">
    <location>
        <begin position="682"/>
        <end position="703"/>
    </location>
</feature>
<evidence type="ECO:0000313" key="5">
    <source>
        <dbReference type="Proteomes" id="UP001596137"/>
    </source>
</evidence>
<comment type="caution">
    <text evidence="4">The sequence shown here is derived from an EMBL/GenBank/DDBJ whole genome shotgun (WGS) entry which is preliminary data.</text>
</comment>
<dbReference type="RefSeq" id="WP_380759834.1">
    <property type="nucleotide sequence ID" value="NZ_JBHSRF010000065.1"/>
</dbReference>
<dbReference type="InterPro" id="IPR013783">
    <property type="entry name" value="Ig-like_fold"/>
</dbReference>
<feature type="transmembrane region" description="Helical" evidence="2">
    <location>
        <begin position="650"/>
        <end position="674"/>
    </location>
</feature>
<keyword evidence="2" id="KW-0472">Membrane</keyword>
<gene>
    <name evidence="4" type="ORF">ACFP1K_30665</name>
</gene>
<keyword evidence="2" id="KW-1133">Transmembrane helix</keyword>
<dbReference type="Gene3D" id="2.60.40.10">
    <property type="entry name" value="Immunoglobulins"/>
    <property type="match status" value="1"/>
</dbReference>
<evidence type="ECO:0000256" key="2">
    <source>
        <dbReference type="SAM" id="Phobius"/>
    </source>
</evidence>
<accession>A0ABW1NRT7</accession>
<proteinExistence type="predicted"/>
<evidence type="ECO:0000256" key="3">
    <source>
        <dbReference type="SAM" id="SignalP"/>
    </source>
</evidence>
<organism evidence="4 5">
    <name type="scientific">Sphaerisporangium aureirubrum</name>
    <dbReference type="NCBI Taxonomy" id="1544736"/>
    <lineage>
        <taxon>Bacteria</taxon>
        <taxon>Bacillati</taxon>
        <taxon>Actinomycetota</taxon>
        <taxon>Actinomycetes</taxon>
        <taxon>Streptosporangiales</taxon>
        <taxon>Streptosporangiaceae</taxon>
        <taxon>Sphaerisporangium</taxon>
    </lineage>
</organism>
<dbReference type="InterPro" id="IPR046112">
    <property type="entry name" value="DUF6049"/>
</dbReference>
<dbReference type="EMBL" id="JBHSRF010000065">
    <property type="protein sequence ID" value="MFC6085565.1"/>
    <property type="molecule type" value="Genomic_DNA"/>
</dbReference>
<keyword evidence="3" id="KW-0732">Signal</keyword>
<feature type="chain" id="PRO_5047382704" evidence="3">
    <location>
        <begin position="25"/>
        <end position="703"/>
    </location>
</feature>
<name>A0ABW1NRT7_9ACTN</name>
<evidence type="ECO:0000256" key="1">
    <source>
        <dbReference type="SAM" id="MobiDB-lite"/>
    </source>
</evidence>
<evidence type="ECO:0000313" key="4">
    <source>
        <dbReference type="EMBL" id="MFC6085565.1"/>
    </source>
</evidence>
<reference evidence="5" key="1">
    <citation type="journal article" date="2019" name="Int. J. Syst. Evol. Microbiol.">
        <title>The Global Catalogue of Microorganisms (GCM) 10K type strain sequencing project: providing services to taxonomists for standard genome sequencing and annotation.</title>
        <authorList>
            <consortium name="The Broad Institute Genomics Platform"/>
            <consortium name="The Broad Institute Genome Sequencing Center for Infectious Disease"/>
            <person name="Wu L."/>
            <person name="Ma J."/>
        </authorList>
    </citation>
    <scope>NUCLEOTIDE SEQUENCE [LARGE SCALE GENOMIC DNA]</scope>
    <source>
        <strain evidence="5">JCM 30346</strain>
    </source>
</reference>
<dbReference type="Pfam" id="PF19516">
    <property type="entry name" value="DUF6049"/>
    <property type="match status" value="1"/>
</dbReference>
<protein>
    <submittedName>
        <fullName evidence="4">DUF6049 family protein</fullName>
    </submittedName>
</protein>